<dbReference type="EMBL" id="FNNZ01000009">
    <property type="protein sequence ID" value="SDW82261.1"/>
    <property type="molecule type" value="Genomic_DNA"/>
</dbReference>
<keyword evidence="6 8" id="KW-0472">Membrane</keyword>
<dbReference type="GO" id="GO:0022857">
    <property type="term" value="F:transmembrane transporter activity"/>
    <property type="evidence" value="ECO:0007669"/>
    <property type="project" value="InterPro"/>
</dbReference>
<keyword evidence="5 8" id="KW-1133">Transmembrane helix</keyword>
<dbReference type="Pfam" id="PF02472">
    <property type="entry name" value="ExbD"/>
    <property type="match status" value="1"/>
</dbReference>
<keyword evidence="7" id="KW-0813">Transport</keyword>
<comment type="subcellular location">
    <subcellularLocation>
        <location evidence="1">Cell membrane</location>
        <topology evidence="1">Single-pass membrane protein</topology>
    </subcellularLocation>
    <subcellularLocation>
        <location evidence="7">Cell membrane</location>
        <topology evidence="7">Single-pass type II membrane protein</topology>
    </subcellularLocation>
</comment>
<reference evidence="10" key="1">
    <citation type="submission" date="2016-10" db="EMBL/GenBank/DDBJ databases">
        <authorList>
            <person name="Varghese N."/>
            <person name="Submissions S."/>
        </authorList>
    </citation>
    <scope>NUCLEOTIDE SEQUENCE [LARGE SCALE GENOMIC DNA]</scope>
    <source>
        <strain evidence="10">DSM 217</strain>
    </source>
</reference>
<dbReference type="RefSeq" id="WP_093031523.1">
    <property type="nucleotide sequence ID" value="NZ_FNNZ01000009.1"/>
</dbReference>
<evidence type="ECO:0000256" key="1">
    <source>
        <dbReference type="ARBA" id="ARBA00004162"/>
    </source>
</evidence>
<dbReference type="Gene3D" id="3.30.420.270">
    <property type="match status" value="1"/>
</dbReference>
<evidence type="ECO:0000256" key="4">
    <source>
        <dbReference type="ARBA" id="ARBA00022692"/>
    </source>
</evidence>
<evidence type="ECO:0000256" key="7">
    <source>
        <dbReference type="RuleBase" id="RU003879"/>
    </source>
</evidence>
<dbReference type="GO" id="GO:0005886">
    <property type="term" value="C:plasma membrane"/>
    <property type="evidence" value="ECO:0007669"/>
    <property type="project" value="UniProtKB-SubCell"/>
</dbReference>
<evidence type="ECO:0000313" key="10">
    <source>
        <dbReference type="Proteomes" id="UP000198816"/>
    </source>
</evidence>
<dbReference type="PANTHER" id="PTHR30558:SF3">
    <property type="entry name" value="BIOPOLYMER TRANSPORT PROTEIN EXBD-RELATED"/>
    <property type="match status" value="1"/>
</dbReference>
<protein>
    <submittedName>
        <fullName evidence="9">Outer membrane transport energization protein ExbD</fullName>
    </submittedName>
</protein>
<dbReference type="InterPro" id="IPR003400">
    <property type="entry name" value="ExbD"/>
</dbReference>
<organism evidence="9 10">
    <name type="scientific">Thiocapsa roseopersicina</name>
    <dbReference type="NCBI Taxonomy" id="1058"/>
    <lineage>
        <taxon>Bacteria</taxon>
        <taxon>Pseudomonadati</taxon>
        <taxon>Pseudomonadota</taxon>
        <taxon>Gammaproteobacteria</taxon>
        <taxon>Chromatiales</taxon>
        <taxon>Chromatiaceae</taxon>
        <taxon>Thiocapsa</taxon>
    </lineage>
</organism>
<feature type="transmembrane region" description="Helical" evidence="8">
    <location>
        <begin position="16"/>
        <end position="37"/>
    </location>
</feature>
<evidence type="ECO:0000256" key="8">
    <source>
        <dbReference type="SAM" id="Phobius"/>
    </source>
</evidence>
<gene>
    <name evidence="9" type="ORF">SAMN05421783_10950</name>
</gene>
<evidence type="ECO:0000313" key="9">
    <source>
        <dbReference type="EMBL" id="SDW82261.1"/>
    </source>
</evidence>
<keyword evidence="10" id="KW-1185">Reference proteome</keyword>
<comment type="similarity">
    <text evidence="2 7">Belongs to the ExbD/TolR family.</text>
</comment>
<dbReference type="GO" id="GO:0015031">
    <property type="term" value="P:protein transport"/>
    <property type="evidence" value="ECO:0007669"/>
    <property type="project" value="UniProtKB-KW"/>
</dbReference>
<dbReference type="Proteomes" id="UP000198816">
    <property type="component" value="Unassembled WGS sequence"/>
</dbReference>
<dbReference type="STRING" id="1058.SAMN05421783_10950"/>
<dbReference type="AlphaFoldDB" id="A0A1H2WNU1"/>
<proteinExistence type="inferred from homology"/>
<evidence type="ECO:0000256" key="6">
    <source>
        <dbReference type="ARBA" id="ARBA00023136"/>
    </source>
</evidence>
<evidence type="ECO:0000256" key="3">
    <source>
        <dbReference type="ARBA" id="ARBA00022475"/>
    </source>
</evidence>
<evidence type="ECO:0000256" key="2">
    <source>
        <dbReference type="ARBA" id="ARBA00005811"/>
    </source>
</evidence>
<evidence type="ECO:0000256" key="5">
    <source>
        <dbReference type="ARBA" id="ARBA00022989"/>
    </source>
</evidence>
<keyword evidence="7" id="KW-0653">Protein transport</keyword>
<name>A0A1H2WNU1_THIRO</name>
<accession>A0A1H2WNU1</accession>
<sequence>MRLKRSKPAADSEANLIPLINVVFLLLIFFMLAGQLAPTESIALAPPRSDSPQSARAAPLVLLIDRTGRMSLDDELLDDTTLTERVAEKLAESLPHVQIKADATLEALRLVDLLKQLRAAGVEDIDLLTLARDE</sequence>
<dbReference type="OrthoDB" id="5770610at2"/>
<keyword evidence="3" id="KW-1003">Cell membrane</keyword>
<dbReference type="PANTHER" id="PTHR30558">
    <property type="entry name" value="EXBD MEMBRANE COMPONENT OF PMF-DRIVEN MACROMOLECULE IMPORT SYSTEM"/>
    <property type="match status" value="1"/>
</dbReference>
<keyword evidence="4 7" id="KW-0812">Transmembrane</keyword>